<dbReference type="PROSITE" id="PS51318">
    <property type="entry name" value="TAT"/>
    <property type="match status" value="1"/>
</dbReference>
<evidence type="ECO:0000313" key="2">
    <source>
        <dbReference type="Proteomes" id="UP000317178"/>
    </source>
</evidence>
<accession>A0A518CJ31</accession>
<dbReference type="KEGG" id="plon:Pla110_09090"/>
<keyword evidence="2" id="KW-1185">Reference proteome</keyword>
<dbReference type="PANTHER" id="PTHR43737:SF1">
    <property type="entry name" value="DUF1501 DOMAIN-CONTAINING PROTEIN"/>
    <property type="match status" value="1"/>
</dbReference>
<dbReference type="EMBL" id="CP036281">
    <property type="protein sequence ID" value="QDU79204.1"/>
    <property type="molecule type" value="Genomic_DNA"/>
</dbReference>
<dbReference type="InterPro" id="IPR010869">
    <property type="entry name" value="DUF1501"/>
</dbReference>
<organism evidence="1 2">
    <name type="scientific">Polystyrenella longa</name>
    <dbReference type="NCBI Taxonomy" id="2528007"/>
    <lineage>
        <taxon>Bacteria</taxon>
        <taxon>Pseudomonadati</taxon>
        <taxon>Planctomycetota</taxon>
        <taxon>Planctomycetia</taxon>
        <taxon>Planctomycetales</taxon>
        <taxon>Planctomycetaceae</taxon>
        <taxon>Polystyrenella</taxon>
    </lineage>
</organism>
<gene>
    <name evidence="1" type="ORF">Pla110_09090</name>
</gene>
<dbReference type="Pfam" id="PF07394">
    <property type="entry name" value="DUF1501"/>
    <property type="match status" value="1"/>
</dbReference>
<evidence type="ECO:0008006" key="3">
    <source>
        <dbReference type="Google" id="ProtNLM"/>
    </source>
</evidence>
<dbReference type="SUPFAM" id="SSF53649">
    <property type="entry name" value="Alkaline phosphatase-like"/>
    <property type="match status" value="1"/>
</dbReference>
<dbReference type="PANTHER" id="PTHR43737">
    <property type="entry name" value="BLL7424 PROTEIN"/>
    <property type="match status" value="1"/>
</dbReference>
<dbReference type="InterPro" id="IPR017850">
    <property type="entry name" value="Alkaline_phosphatase_core_sf"/>
</dbReference>
<dbReference type="InterPro" id="IPR006311">
    <property type="entry name" value="TAT_signal"/>
</dbReference>
<dbReference type="Proteomes" id="UP000317178">
    <property type="component" value="Chromosome"/>
</dbReference>
<dbReference type="AlphaFoldDB" id="A0A518CJ31"/>
<dbReference type="RefSeq" id="WP_197440499.1">
    <property type="nucleotide sequence ID" value="NZ_CP036281.1"/>
</dbReference>
<sequence>MWNINRRRCLQTLAGSIAGASASPWLRPLAQAMAAEKTGSPKRNLIVLWMTGGPSQLDTFDLKPEHENGGEFKPIDTNVPGIQISEHLPQLAQQADKLAIIRSLSTKEGDHARGTYLMHTGQRPGAPINYPSICASLSKELRGSDDTLPNFMSVGGQLINFGMEIGPGFLGPGFAPLSVRAQAIPSQGGGTPTDASAESNPNNENAAMAYPSFRVEDLALGGSLDADQHQKRTELWSRLQTDFANRQGTSSALASHQTVYQRAMNMMNGPAGKLFDLSDEPEELRQAYGTGVFGQSCLLARRLIEAGVSVIEVPFDGVSWDTHADNFTAVKNLSGELDSAWSTLMTDLDQRGLLETTTILWMGEFGRTPNINGNSGRDHFAQAWSCVFAGGGINGGQVYGATNESGMEVTNQKVEVGDVLTTLCDAVDIPSYTQNMSNLGRPINIAEGTAIVDVLS</sequence>
<evidence type="ECO:0000313" key="1">
    <source>
        <dbReference type="EMBL" id="QDU79204.1"/>
    </source>
</evidence>
<reference evidence="1 2" key="1">
    <citation type="submission" date="2019-02" db="EMBL/GenBank/DDBJ databases">
        <title>Deep-cultivation of Planctomycetes and their phenomic and genomic characterization uncovers novel biology.</title>
        <authorList>
            <person name="Wiegand S."/>
            <person name="Jogler M."/>
            <person name="Boedeker C."/>
            <person name="Pinto D."/>
            <person name="Vollmers J."/>
            <person name="Rivas-Marin E."/>
            <person name="Kohn T."/>
            <person name="Peeters S.H."/>
            <person name="Heuer A."/>
            <person name="Rast P."/>
            <person name="Oberbeckmann S."/>
            <person name="Bunk B."/>
            <person name="Jeske O."/>
            <person name="Meyerdierks A."/>
            <person name="Storesund J.E."/>
            <person name="Kallscheuer N."/>
            <person name="Luecker S."/>
            <person name="Lage O.M."/>
            <person name="Pohl T."/>
            <person name="Merkel B.J."/>
            <person name="Hornburger P."/>
            <person name="Mueller R.-W."/>
            <person name="Bruemmer F."/>
            <person name="Labrenz M."/>
            <person name="Spormann A.M."/>
            <person name="Op den Camp H."/>
            <person name="Overmann J."/>
            <person name="Amann R."/>
            <person name="Jetten M.S.M."/>
            <person name="Mascher T."/>
            <person name="Medema M.H."/>
            <person name="Devos D.P."/>
            <person name="Kaster A.-K."/>
            <person name="Ovreas L."/>
            <person name="Rohde M."/>
            <person name="Galperin M.Y."/>
            <person name="Jogler C."/>
        </authorList>
    </citation>
    <scope>NUCLEOTIDE SEQUENCE [LARGE SCALE GENOMIC DNA]</scope>
    <source>
        <strain evidence="1 2">Pla110</strain>
    </source>
</reference>
<name>A0A518CJ31_9PLAN</name>
<protein>
    <recommendedName>
        <fullName evidence="3">Sulfatase</fullName>
    </recommendedName>
</protein>
<proteinExistence type="predicted"/>